<accession>A0ABY0NF18</accession>
<proteinExistence type="predicted"/>
<reference evidence="1 2" key="1">
    <citation type="submission" date="2016-10" db="EMBL/GenBank/DDBJ databases">
        <authorList>
            <person name="Varghese N."/>
            <person name="Submissions S."/>
        </authorList>
    </citation>
    <scope>NUCLEOTIDE SEQUENCE [LARGE SCALE GENOMIC DNA]</scope>
    <source>
        <strain evidence="1 2">DSM 2260</strain>
    </source>
</reference>
<dbReference type="RefSeq" id="WP_090495831.1">
    <property type="nucleotide sequence ID" value="NZ_BJVY01000059.1"/>
</dbReference>
<evidence type="ECO:0000313" key="2">
    <source>
        <dbReference type="Proteomes" id="UP000198717"/>
    </source>
</evidence>
<comment type="caution">
    <text evidence="1">The sequence shown here is derived from an EMBL/GenBank/DDBJ whole genome shotgun (WGS) entry which is preliminary data.</text>
</comment>
<gene>
    <name evidence="1" type="ORF">SAMN04488504_12927</name>
</gene>
<dbReference type="EMBL" id="FNAJ01000029">
    <property type="protein sequence ID" value="SDF30495.1"/>
    <property type="molecule type" value="Genomic_DNA"/>
</dbReference>
<dbReference type="CDD" id="cd15482">
    <property type="entry name" value="Sialidase_non-viral"/>
    <property type="match status" value="1"/>
</dbReference>
<sequence>MAKRTSAVGRGTWGWLFGGLLLSSGAVAHEVPRRFEEKFGPVLNLSDTPTFNFEYAIAASGDDVYVVWSDTPAGGTTSVFLRRSSDRGRSFSPPQLLSSGVTPAFIPSVFAEGKKVYVAWSEQGIQFRASHDHGRTFEPPLTLSTSGFTPRLAAENSDVYVTWGVSTGEESVDQLFRASHDRGQSFGPTLTIDNGQEIGVTEIVASNNGVFLVGDDAGVDDIPDVRFRRSTDEGRTFDPLINLSVTQGPLQPSQRARIAVKEQKVHVVWEECNDFFPTLCDIVYRRSPNRGVTFEPAVVLSDGVGLALAPDLEVSGQHVFVAWQDNGPGNFDIFLRISDDRGDSFAKVRNLSKSSGDSGAVSLSAEDEFLRVAWEDSTPGPTDIFYRASGDFGDSFGPIKNLSDSPVRSSAPRVLSSEQGKNGYVGWLEDLSDDNTDVFFRRTEVK</sequence>
<evidence type="ECO:0000313" key="1">
    <source>
        <dbReference type="EMBL" id="SDF30495.1"/>
    </source>
</evidence>
<dbReference type="Proteomes" id="UP000198717">
    <property type="component" value="Unassembled WGS sequence"/>
</dbReference>
<dbReference type="InterPro" id="IPR015943">
    <property type="entry name" value="WD40/YVTN_repeat-like_dom_sf"/>
</dbReference>
<keyword evidence="2" id="KW-1185">Reference proteome</keyword>
<name>A0ABY0NF18_9BACT</name>
<dbReference type="SUPFAM" id="SSF50939">
    <property type="entry name" value="Sialidases"/>
    <property type="match status" value="1"/>
</dbReference>
<dbReference type="Gene3D" id="2.130.10.10">
    <property type="entry name" value="YVTN repeat-like/Quinoprotein amine dehydrogenase"/>
    <property type="match status" value="1"/>
</dbReference>
<dbReference type="SUPFAM" id="SSF110296">
    <property type="entry name" value="Oligoxyloglucan reducing end-specific cellobiohydrolase"/>
    <property type="match status" value="1"/>
</dbReference>
<protein>
    <recommendedName>
        <fullName evidence="3">Sialidase domain-containing protein</fullName>
    </recommendedName>
</protein>
<dbReference type="InterPro" id="IPR036278">
    <property type="entry name" value="Sialidase_sf"/>
</dbReference>
<evidence type="ECO:0008006" key="3">
    <source>
        <dbReference type="Google" id="ProtNLM"/>
    </source>
</evidence>
<organism evidence="1 2">
    <name type="scientific">Myxococcus virescens</name>
    <dbReference type="NCBI Taxonomy" id="83456"/>
    <lineage>
        <taxon>Bacteria</taxon>
        <taxon>Pseudomonadati</taxon>
        <taxon>Myxococcota</taxon>
        <taxon>Myxococcia</taxon>
        <taxon>Myxococcales</taxon>
        <taxon>Cystobacterineae</taxon>
        <taxon>Myxococcaceae</taxon>
        <taxon>Myxococcus</taxon>
    </lineage>
</organism>